<evidence type="ECO:0000256" key="1">
    <source>
        <dbReference type="SAM" id="MobiDB-lite"/>
    </source>
</evidence>
<accession>A0A4D7QNN2</accession>
<dbReference type="OrthoDB" id="8456817at2"/>
<organism evidence="3 4">
    <name type="scientific">Phreatobacter aquaticus</name>
    <dbReference type="NCBI Taxonomy" id="2570229"/>
    <lineage>
        <taxon>Bacteria</taxon>
        <taxon>Pseudomonadati</taxon>
        <taxon>Pseudomonadota</taxon>
        <taxon>Alphaproteobacteria</taxon>
        <taxon>Hyphomicrobiales</taxon>
        <taxon>Phreatobacteraceae</taxon>
        <taxon>Phreatobacter</taxon>
    </lineage>
</organism>
<feature type="compositionally biased region" description="Basic and acidic residues" evidence="1">
    <location>
        <begin position="429"/>
        <end position="447"/>
    </location>
</feature>
<keyword evidence="2" id="KW-1133">Transmembrane helix</keyword>
<dbReference type="KEGG" id="paqt:E8L99_12880"/>
<keyword evidence="2" id="KW-0472">Membrane</keyword>
<feature type="compositionally biased region" description="Low complexity" evidence="1">
    <location>
        <begin position="308"/>
        <end position="324"/>
    </location>
</feature>
<dbReference type="Proteomes" id="UP000298588">
    <property type="component" value="Chromosome"/>
</dbReference>
<name>A0A4D7QNN2_9HYPH</name>
<feature type="transmembrane region" description="Helical" evidence="2">
    <location>
        <begin position="36"/>
        <end position="57"/>
    </location>
</feature>
<feature type="region of interest" description="Disordered" evidence="1">
    <location>
        <begin position="263"/>
        <end position="296"/>
    </location>
</feature>
<proteinExistence type="predicted"/>
<evidence type="ECO:0000313" key="4">
    <source>
        <dbReference type="Proteomes" id="UP000298588"/>
    </source>
</evidence>
<feature type="compositionally biased region" description="Pro residues" evidence="1">
    <location>
        <begin position="266"/>
        <end position="278"/>
    </location>
</feature>
<keyword evidence="2" id="KW-0812">Transmembrane</keyword>
<dbReference type="RefSeq" id="WP_137099918.1">
    <property type="nucleotide sequence ID" value="NZ_CP039865.1"/>
</dbReference>
<feature type="compositionally biased region" description="Low complexity" evidence="1">
    <location>
        <begin position="279"/>
        <end position="296"/>
    </location>
</feature>
<sequence>MAVILQVVAAIVTVLGTLTLYFGTDPSLLTLGNTVMLIGATFMAAGLVTFAVAVAVGRLGAVVRALRDVTAALNAARLSDGPVQTMPVLPTVSVADAPSDIMPPPSTAVVEPVLVAPPVQTGSSGLPGAALTGVVGGALAGAAVVGASQGWSAIHHPAPAVEAPSAEGPALGTPAPQLAAAEMRTEPSLHPAFPDFGATKDPVAVETITAKDWSGDEETLSHAVVEAPIDAGEMKADTVGPEAAAIAGPLDLEQELAAALGMPSLSLPPAPAPQPAAEPSPVAEPEAAPEATPEPVVEAEPIVLPKLDLSPSESEPTAAASQPADDIDRTEAVHRGLEELLKAPVKPPQRESGTDALDDEFMARLRDTAFRSPAAPSVAPVADPVIATPPEPVAEAAVSPPLAHDPMELDLEAALRAALAEPLPTVTGRPREDRTEERTASERAETERLAEKVISEDMTDEPFADEPAKGWSQPTPEPAEDAAMVKLARDFPELGDLLAPTRTRTADEVLAEPAAPEPPPIAAPLLREGVIANIPFRLYGDGTIEADLPAGATRFASLKDFRAHVGG</sequence>
<keyword evidence="4" id="KW-1185">Reference proteome</keyword>
<dbReference type="EMBL" id="CP039865">
    <property type="protein sequence ID" value="QCK86587.1"/>
    <property type="molecule type" value="Genomic_DNA"/>
</dbReference>
<evidence type="ECO:0000313" key="3">
    <source>
        <dbReference type="EMBL" id="QCK86587.1"/>
    </source>
</evidence>
<reference evidence="3 4" key="1">
    <citation type="submission" date="2019-04" db="EMBL/GenBank/DDBJ databases">
        <title>Phreatobacter aquaticus sp. nov.</title>
        <authorList>
            <person name="Choi A."/>
            <person name="Baek K."/>
        </authorList>
    </citation>
    <scope>NUCLEOTIDE SEQUENCE [LARGE SCALE GENOMIC DNA]</scope>
    <source>
        <strain evidence="3 4">NMCR1094</strain>
    </source>
</reference>
<dbReference type="AlphaFoldDB" id="A0A4D7QNN2"/>
<evidence type="ECO:0008006" key="5">
    <source>
        <dbReference type="Google" id="ProtNLM"/>
    </source>
</evidence>
<feature type="region of interest" description="Disordered" evidence="1">
    <location>
        <begin position="308"/>
        <end position="327"/>
    </location>
</feature>
<feature type="region of interest" description="Disordered" evidence="1">
    <location>
        <begin position="420"/>
        <end position="447"/>
    </location>
</feature>
<evidence type="ECO:0000256" key="2">
    <source>
        <dbReference type="SAM" id="Phobius"/>
    </source>
</evidence>
<protein>
    <recommendedName>
        <fullName evidence="5">DUF308 domain-containing protein</fullName>
    </recommendedName>
</protein>
<gene>
    <name evidence="3" type="ORF">E8L99_12880</name>
</gene>
<feature type="transmembrane region" description="Helical" evidence="2">
    <location>
        <begin position="7"/>
        <end position="24"/>
    </location>
</feature>